<dbReference type="RefSeq" id="WP_204602527.1">
    <property type="nucleotide sequence ID" value="NZ_JBHSED010000065.1"/>
</dbReference>
<dbReference type="Proteomes" id="UP001595755">
    <property type="component" value="Unassembled WGS sequence"/>
</dbReference>
<accession>A0ABV8SIQ2</accession>
<sequence>MITALIIGCEIGFWVFVAAGLAMRYVARKKRLGAILLLCTPVVDLILLAATAMDLQSGANATIMHGIAAVYIGASVAFGHRMIRWADVRFAHWFANGPAPEKLYGKQHARHERQGWLLHLIGWGIGCAILYGMIKWIGDDSDTEKLEQVIRTWSLVLGIDFLISFSYTLFPRKAKSASF</sequence>
<evidence type="ECO:0008006" key="4">
    <source>
        <dbReference type="Google" id="ProtNLM"/>
    </source>
</evidence>
<keyword evidence="3" id="KW-1185">Reference proteome</keyword>
<protein>
    <recommendedName>
        <fullName evidence="4">YmcC</fullName>
    </recommendedName>
</protein>
<feature type="transmembrane region" description="Helical" evidence="1">
    <location>
        <begin position="150"/>
        <end position="170"/>
    </location>
</feature>
<keyword evidence="1" id="KW-1133">Transmembrane helix</keyword>
<proteinExistence type="predicted"/>
<dbReference type="EMBL" id="JBHSED010000065">
    <property type="protein sequence ID" value="MFC4306503.1"/>
    <property type="molecule type" value="Genomic_DNA"/>
</dbReference>
<comment type="caution">
    <text evidence="2">The sequence shown here is derived from an EMBL/GenBank/DDBJ whole genome shotgun (WGS) entry which is preliminary data.</text>
</comment>
<evidence type="ECO:0000313" key="2">
    <source>
        <dbReference type="EMBL" id="MFC4306503.1"/>
    </source>
</evidence>
<feature type="transmembrane region" description="Helical" evidence="1">
    <location>
        <begin position="116"/>
        <end position="138"/>
    </location>
</feature>
<feature type="transmembrane region" description="Helical" evidence="1">
    <location>
        <begin position="6"/>
        <end position="27"/>
    </location>
</feature>
<evidence type="ECO:0000256" key="1">
    <source>
        <dbReference type="SAM" id="Phobius"/>
    </source>
</evidence>
<evidence type="ECO:0000313" key="3">
    <source>
        <dbReference type="Proteomes" id="UP001595755"/>
    </source>
</evidence>
<keyword evidence="1" id="KW-0812">Transmembrane</keyword>
<keyword evidence="1" id="KW-0472">Membrane</keyword>
<feature type="transmembrane region" description="Helical" evidence="1">
    <location>
        <begin position="59"/>
        <end position="79"/>
    </location>
</feature>
<organism evidence="2 3">
    <name type="scientific">Cohnella boryungensis</name>
    <dbReference type="NCBI Taxonomy" id="768479"/>
    <lineage>
        <taxon>Bacteria</taxon>
        <taxon>Bacillati</taxon>
        <taxon>Bacillota</taxon>
        <taxon>Bacilli</taxon>
        <taxon>Bacillales</taxon>
        <taxon>Paenibacillaceae</taxon>
        <taxon>Cohnella</taxon>
    </lineage>
</organism>
<reference evidence="3" key="1">
    <citation type="journal article" date="2019" name="Int. J. Syst. Evol. Microbiol.">
        <title>The Global Catalogue of Microorganisms (GCM) 10K type strain sequencing project: providing services to taxonomists for standard genome sequencing and annotation.</title>
        <authorList>
            <consortium name="The Broad Institute Genomics Platform"/>
            <consortium name="The Broad Institute Genome Sequencing Center for Infectious Disease"/>
            <person name="Wu L."/>
            <person name="Ma J."/>
        </authorList>
    </citation>
    <scope>NUCLEOTIDE SEQUENCE [LARGE SCALE GENOMIC DNA]</scope>
    <source>
        <strain evidence="3">CGMCC 4.1641</strain>
    </source>
</reference>
<name>A0ABV8SIQ2_9BACL</name>
<feature type="transmembrane region" description="Helical" evidence="1">
    <location>
        <begin position="34"/>
        <end position="53"/>
    </location>
</feature>
<gene>
    <name evidence="2" type="ORF">ACFO1S_24075</name>
</gene>